<gene>
    <name evidence="1" type="ORF">K435DRAFT_862381</name>
</gene>
<accession>A0A4S8LSN8</accession>
<sequence>MDCKLNCPLPEPLSLPFALEVLPPIVIFQSSLGPDETQVTPLVTAMQNNHRPQATPPVVDTITCTPPPPLNGTIQALSIPGTLDPVSIAKTQNDVILKCSVASTTFQPSENEAFTS</sequence>
<proteinExistence type="predicted"/>
<reference evidence="1 2" key="1">
    <citation type="journal article" date="2019" name="Nat. Ecol. Evol.">
        <title>Megaphylogeny resolves global patterns of mushroom evolution.</title>
        <authorList>
            <person name="Varga T."/>
            <person name="Krizsan K."/>
            <person name="Foldi C."/>
            <person name="Dima B."/>
            <person name="Sanchez-Garcia M."/>
            <person name="Sanchez-Ramirez S."/>
            <person name="Szollosi G.J."/>
            <person name="Szarkandi J.G."/>
            <person name="Papp V."/>
            <person name="Albert L."/>
            <person name="Andreopoulos W."/>
            <person name="Angelini C."/>
            <person name="Antonin V."/>
            <person name="Barry K.W."/>
            <person name="Bougher N.L."/>
            <person name="Buchanan P."/>
            <person name="Buyck B."/>
            <person name="Bense V."/>
            <person name="Catcheside P."/>
            <person name="Chovatia M."/>
            <person name="Cooper J."/>
            <person name="Damon W."/>
            <person name="Desjardin D."/>
            <person name="Finy P."/>
            <person name="Geml J."/>
            <person name="Haridas S."/>
            <person name="Hughes K."/>
            <person name="Justo A."/>
            <person name="Karasinski D."/>
            <person name="Kautmanova I."/>
            <person name="Kiss B."/>
            <person name="Kocsube S."/>
            <person name="Kotiranta H."/>
            <person name="LaButti K.M."/>
            <person name="Lechner B.E."/>
            <person name="Liimatainen K."/>
            <person name="Lipzen A."/>
            <person name="Lukacs Z."/>
            <person name="Mihaltcheva S."/>
            <person name="Morgado L.N."/>
            <person name="Niskanen T."/>
            <person name="Noordeloos M.E."/>
            <person name="Ohm R.A."/>
            <person name="Ortiz-Santana B."/>
            <person name="Ovrebo C."/>
            <person name="Racz N."/>
            <person name="Riley R."/>
            <person name="Savchenko A."/>
            <person name="Shiryaev A."/>
            <person name="Soop K."/>
            <person name="Spirin V."/>
            <person name="Szebenyi C."/>
            <person name="Tomsovsky M."/>
            <person name="Tulloss R.E."/>
            <person name="Uehling J."/>
            <person name="Grigoriev I.V."/>
            <person name="Vagvolgyi C."/>
            <person name="Papp T."/>
            <person name="Martin F.M."/>
            <person name="Miettinen O."/>
            <person name="Hibbett D.S."/>
            <person name="Nagy L.G."/>
        </authorList>
    </citation>
    <scope>NUCLEOTIDE SEQUENCE [LARGE SCALE GENOMIC DNA]</scope>
    <source>
        <strain evidence="1 2">CBS 962.96</strain>
    </source>
</reference>
<evidence type="ECO:0000313" key="2">
    <source>
        <dbReference type="Proteomes" id="UP000297245"/>
    </source>
</evidence>
<name>A0A4S8LSN8_DENBC</name>
<evidence type="ECO:0000313" key="1">
    <source>
        <dbReference type="EMBL" id="THU92529.1"/>
    </source>
</evidence>
<organism evidence="1 2">
    <name type="scientific">Dendrothele bispora (strain CBS 962.96)</name>
    <dbReference type="NCBI Taxonomy" id="1314807"/>
    <lineage>
        <taxon>Eukaryota</taxon>
        <taxon>Fungi</taxon>
        <taxon>Dikarya</taxon>
        <taxon>Basidiomycota</taxon>
        <taxon>Agaricomycotina</taxon>
        <taxon>Agaricomycetes</taxon>
        <taxon>Agaricomycetidae</taxon>
        <taxon>Agaricales</taxon>
        <taxon>Agaricales incertae sedis</taxon>
        <taxon>Dendrothele</taxon>
    </lineage>
</organism>
<dbReference type="Proteomes" id="UP000297245">
    <property type="component" value="Unassembled WGS sequence"/>
</dbReference>
<dbReference type="EMBL" id="ML179276">
    <property type="protein sequence ID" value="THU92529.1"/>
    <property type="molecule type" value="Genomic_DNA"/>
</dbReference>
<dbReference type="AlphaFoldDB" id="A0A4S8LSN8"/>
<protein>
    <submittedName>
        <fullName evidence="1">Uncharacterized protein</fullName>
    </submittedName>
</protein>
<keyword evidence="2" id="KW-1185">Reference proteome</keyword>